<feature type="compositionally biased region" description="Low complexity" evidence="8">
    <location>
        <begin position="752"/>
        <end position="804"/>
    </location>
</feature>
<feature type="compositionally biased region" description="Basic residues" evidence="8">
    <location>
        <begin position="28"/>
        <end position="37"/>
    </location>
</feature>
<dbReference type="InterPro" id="IPR013083">
    <property type="entry name" value="Znf_RING/FYVE/PHD"/>
</dbReference>
<keyword evidence="4" id="KW-0479">Metal-binding</keyword>
<dbReference type="Gene3D" id="1.10.472.30">
    <property type="entry name" value="Transcription elongation factor S-II, central domain"/>
    <property type="match status" value="1"/>
</dbReference>
<sequence length="914" mass="100904">MTEEIRRSGRATKGQHTKDRDLPDTPVPKRKSTKKTSKPANKPQPEPEDDGDDDDGEDDAIIRCICGIDDDEEGGRMMICCDKCDAWQHNDCMGLTEDPKKQPDSYLCEQCNPDGHPDTVEAMKKGIKIWDVRHEDKKTKGKKGKKSRKSRQSEIRAVVSEEAASPKPQPVSTSPAPTPQAPPAAEEPEEPEEKTANGNSEAKSPLESAPGGEKRRAETGNESAAKRRKSTPQEKKSPESPAPAAKPVTIDELPVDRQRAASKLRGDLAKLIKDASKGEYRVPDGETPDSLGTHFALQIEDGLMKHFPQGPSAYAQQFRNIVANFPRNPRLLTGLLAGSLSPEQLAVMSAQEMASEEQKRQDALLKEQAEKQSILTNEEVVGPRYRKTHKGDEIIDDADEKTAVDDASFDPPVRRESQAEKEGRSMSPREGGSPMQVELPEHVDNGKRPPQLDTSARRSSSNFDLNKVWSSVQSPDENHQRAPQFRHRQSSAQQQAPSGPGEDPDIDRLLHEDENEAGAFDEDPTIKWRGEIAMPSRNIKFKSVARFSGGGDVGQVIPYADLIPQPTEINGRIEMTKTEDYIVNMRASQVHDVVILSLSPTTSEDRAQYEAVFDYFNNKKGRWAVLNREKARSDRVRDAYILPVSAGASTLPVCIEMLDNVTVEIPRQDNLLLLLLVVKTGDAVSSSQGTPIQGDAPGAYGTPGSHAPVQGGGAPQAPTPHAPTPLNHQQPPTYPPHHQHPGPSISPMNNVPAYGGVPGQQQQQHIYPPQQHHQQPFPPQQGYQQWPPHGHNQFPPQQQPQQQPGYTHPMISQQQQQSHQQPHHGPPQQQQQSIQHHSPPVQISPKVLEMARRVLGSFIDAPTTQMMLRDAGEGINEPMLEGMRQFLEDVPAARDNYQVFLQQLGQRRGSGSSS</sequence>
<organism evidence="11 12">
    <name type="scientific">Phyllosticta citribraziliensis</name>
    <dbReference type="NCBI Taxonomy" id="989973"/>
    <lineage>
        <taxon>Eukaryota</taxon>
        <taxon>Fungi</taxon>
        <taxon>Dikarya</taxon>
        <taxon>Ascomycota</taxon>
        <taxon>Pezizomycotina</taxon>
        <taxon>Dothideomycetes</taxon>
        <taxon>Dothideomycetes incertae sedis</taxon>
        <taxon>Botryosphaeriales</taxon>
        <taxon>Phyllostictaceae</taxon>
        <taxon>Phyllosticta</taxon>
    </lineage>
</organism>
<evidence type="ECO:0000256" key="2">
    <source>
        <dbReference type="ARBA" id="ARBA00011050"/>
    </source>
</evidence>
<dbReference type="InterPro" id="IPR019787">
    <property type="entry name" value="Znf_PHD-finger"/>
</dbReference>
<dbReference type="Pfam" id="PF23257">
    <property type="entry name" value="DUF7071"/>
    <property type="match status" value="1"/>
</dbReference>
<evidence type="ECO:0000259" key="9">
    <source>
        <dbReference type="PROSITE" id="PS50016"/>
    </source>
</evidence>
<keyword evidence="5 7" id="KW-0863">Zinc-finger</keyword>
<gene>
    <name evidence="11" type="ORF">J3D65DRAFT_440005</name>
</gene>
<dbReference type="PROSITE" id="PS50016">
    <property type="entry name" value="ZF_PHD_2"/>
    <property type="match status" value="1"/>
</dbReference>
<evidence type="ECO:0000259" key="10">
    <source>
        <dbReference type="PROSITE" id="PS51321"/>
    </source>
</evidence>
<dbReference type="InterPro" id="IPR036575">
    <property type="entry name" value="TFIIS_cen_dom_sf"/>
</dbReference>
<feature type="region of interest" description="Disordered" evidence="8">
    <location>
        <begin position="1"/>
        <end position="57"/>
    </location>
</feature>
<feature type="compositionally biased region" description="Basic residues" evidence="8">
    <location>
        <begin position="139"/>
        <end position="150"/>
    </location>
</feature>
<dbReference type="PANTHER" id="PTHR11477">
    <property type="entry name" value="TRANSCRIPTION FACTOR S-II ZINC FINGER DOMAIN-CONTAINING PROTEIN"/>
    <property type="match status" value="1"/>
</dbReference>
<dbReference type="InterPro" id="IPR055499">
    <property type="entry name" value="DUF7071"/>
</dbReference>
<dbReference type="CDD" id="cd21538">
    <property type="entry name" value="SPOC_TFIIS"/>
    <property type="match status" value="1"/>
</dbReference>
<dbReference type="PROSITE" id="PS01359">
    <property type="entry name" value="ZF_PHD_1"/>
    <property type="match status" value="1"/>
</dbReference>
<dbReference type="Pfam" id="PF20826">
    <property type="entry name" value="PHD_5"/>
    <property type="match status" value="1"/>
</dbReference>
<dbReference type="InterPro" id="IPR001965">
    <property type="entry name" value="Znf_PHD"/>
</dbReference>
<feature type="domain" description="PHD-type" evidence="9">
    <location>
        <begin position="61"/>
        <end position="114"/>
    </location>
</feature>
<keyword evidence="6" id="KW-0862">Zinc</keyword>
<evidence type="ECO:0000313" key="11">
    <source>
        <dbReference type="EMBL" id="KAK7535114.1"/>
    </source>
</evidence>
<comment type="similarity">
    <text evidence="2">Belongs to the BYE1 family.</text>
</comment>
<dbReference type="PANTHER" id="PTHR11477:SF11">
    <property type="entry name" value="TRANSCRIPTION FACTOR BYE1"/>
    <property type="match status" value="1"/>
</dbReference>
<feature type="compositionally biased region" description="Acidic residues" evidence="8">
    <location>
        <begin position="46"/>
        <end position="57"/>
    </location>
</feature>
<feature type="region of interest" description="Disordered" evidence="8">
    <location>
        <begin position="348"/>
        <end position="508"/>
    </location>
</feature>
<evidence type="ECO:0000256" key="3">
    <source>
        <dbReference type="ARBA" id="ARBA00021616"/>
    </source>
</evidence>
<feature type="domain" description="TFIIS central" evidence="10">
    <location>
        <begin position="264"/>
        <end position="381"/>
    </location>
</feature>
<feature type="compositionally biased region" description="Basic and acidic residues" evidence="8">
    <location>
        <begin position="412"/>
        <end position="424"/>
    </location>
</feature>
<feature type="region of interest" description="Disordered" evidence="8">
    <location>
        <begin position="684"/>
        <end position="839"/>
    </location>
</feature>
<feature type="compositionally biased region" description="Polar residues" evidence="8">
    <location>
        <begin position="452"/>
        <end position="475"/>
    </location>
</feature>
<evidence type="ECO:0000256" key="4">
    <source>
        <dbReference type="ARBA" id="ARBA00022723"/>
    </source>
</evidence>
<dbReference type="SUPFAM" id="SSF46942">
    <property type="entry name" value="Elongation factor TFIIS domain 2"/>
    <property type="match status" value="1"/>
</dbReference>
<dbReference type="CDD" id="cd15550">
    <property type="entry name" value="PHD_MLL5"/>
    <property type="match status" value="1"/>
</dbReference>
<accession>A0ABR1LK64</accession>
<evidence type="ECO:0000256" key="1">
    <source>
        <dbReference type="ARBA" id="ARBA00002311"/>
    </source>
</evidence>
<dbReference type="Proteomes" id="UP001360953">
    <property type="component" value="Unassembled WGS sequence"/>
</dbReference>
<dbReference type="SUPFAM" id="SSF57903">
    <property type="entry name" value="FYVE/PHD zinc finger"/>
    <property type="match status" value="1"/>
</dbReference>
<dbReference type="Pfam" id="PF07500">
    <property type="entry name" value="TFIIS_M"/>
    <property type="match status" value="1"/>
</dbReference>
<keyword evidence="12" id="KW-1185">Reference proteome</keyword>
<comment type="function">
    <text evidence="1">Negative regulator of transcription elongation.</text>
</comment>
<dbReference type="SMART" id="SM00510">
    <property type="entry name" value="TFS2M"/>
    <property type="match status" value="1"/>
</dbReference>
<dbReference type="InterPro" id="IPR012921">
    <property type="entry name" value="SPOC_C"/>
</dbReference>
<evidence type="ECO:0000313" key="12">
    <source>
        <dbReference type="Proteomes" id="UP001360953"/>
    </source>
</evidence>
<evidence type="ECO:0000256" key="7">
    <source>
        <dbReference type="PROSITE-ProRule" id="PRU00146"/>
    </source>
</evidence>
<dbReference type="EMBL" id="JBBPEH010000008">
    <property type="protein sequence ID" value="KAK7535114.1"/>
    <property type="molecule type" value="Genomic_DNA"/>
</dbReference>
<feature type="region of interest" description="Disordered" evidence="8">
    <location>
        <begin position="130"/>
        <end position="261"/>
    </location>
</feature>
<reference evidence="11 12" key="1">
    <citation type="submission" date="2024-04" db="EMBL/GenBank/DDBJ databases">
        <title>Phyllosticta paracitricarpa is synonymous to the EU quarantine fungus P. citricarpa based on phylogenomic analyses.</title>
        <authorList>
            <consortium name="Lawrence Berkeley National Laboratory"/>
            <person name="Van ingen-buijs V.A."/>
            <person name="Van westerhoven A.C."/>
            <person name="Haridas S."/>
            <person name="Skiadas P."/>
            <person name="Martin F."/>
            <person name="Groenewald J.Z."/>
            <person name="Crous P.W."/>
            <person name="Seidl M.F."/>
        </authorList>
    </citation>
    <scope>NUCLEOTIDE SEQUENCE [LARGE SCALE GENOMIC DNA]</scope>
    <source>
        <strain evidence="11 12">CPC 17464</strain>
    </source>
</reference>
<feature type="compositionally biased region" description="Basic and acidic residues" evidence="8">
    <location>
        <begin position="356"/>
        <end position="370"/>
    </location>
</feature>
<dbReference type="InterPro" id="IPR011011">
    <property type="entry name" value="Znf_FYVE_PHD"/>
</dbReference>
<evidence type="ECO:0000256" key="5">
    <source>
        <dbReference type="ARBA" id="ARBA00022771"/>
    </source>
</evidence>
<evidence type="ECO:0000256" key="6">
    <source>
        <dbReference type="ARBA" id="ARBA00022833"/>
    </source>
</evidence>
<proteinExistence type="inferred from homology"/>
<dbReference type="GeneID" id="92029151"/>
<dbReference type="Gene3D" id="3.30.40.10">
    <property type="entry name" value="Zinc/RING finger domain, C3HC4 (zinc finger)"/>
    <property type="match status" value="1"/>
</dbReference>
<name>A0ABR1LK64_9PEZI</name>
<dbReference type="Pfam" id="PF07744">
    <property type="entry name" value="SPOC"/>
    <property type="match status" value="1"/>
</dbReference>
<protein>
    <recommendedName>
        <fullName evidence="3">Transcription factor BYE1</fullName>
    </recommendedName>
</protein>
<comment type="caution">
    <text evidence="11">The sequence shown here is derived from an EMBL/GenBank/DDBJ whole genome shotgun (WGS) entry which is preliminary data.</text>
</comment>
<dbReference type="InterPro" id="IPR019786">
    <property type="entry name" value="Zinc_finger_PHD-type_CS"/>
</dbReference>
<dbReference type="InterPro" id="IPR003618">
    <property type="entry name" value="TFIIS_cen_dom"/>
</dbReference>
<feature type="compositionally biased region" description="Low complexity" evidence="8">
    <location>
        <begin position="826"/>
        <end position="839"/>
    </location>
</feature>
<evidence type="ECO:0000256" key="8">
    <source>
        <dbReference type="SAM" id="MobiDB-lite"/>
    </source>
</evidence>
<feature type="compositionally biased region" description="Low complexity" evidence="8">
    <location>
        <begin position="490"/>
        <end position="501"/>
    </location>
</feature>
<dbReference type="SMART" id="SM00249">
    <property type="entry name" value="PHD"/>
    <property type="match status" value="1"/>
</dbReference>
<dbReference type="RefSeq" id="XP_066653839.1">
    <property type="nucleotide sequence ID" value="XM_066796245.1"/>
</dbReference>
<dbReference type="PROSITE" id="PS51321">
    <property type="entry name" value="TFIIS_CENTRAL"/>
    <property type="match status" value="1"/>
</dbReference>